<dbReference type="STRING" id="1176587.A8C56_16790"/>
<dbReference type="KEGG" id="nia:A8C56_16790"/>
<organism evidence="2 3">
    <name type="scientific">Niabella ginsenosidivorans</name>
    <dbReference type="NCBI Taxonomy" id="1176587"/>
    <lineage>
        <taxon>Bacteria</taxon>
        <taxon>Pseudomonadati</taxon>
        <taxon>Bacteroidota</taxon>
        <taxon>Chitinophagia</taxon>
        <taxon>Chitinophagales</taxon>
        <taxon>Chitinophagaceae</taxon>
        <taxon>Niabella</taxon>
    </lineage>
</organism>
<dbReference type="InterPro" id="IPR021860">
    <property type="entry name" value="Peptidase_S12_Pab87-rel_C"/>
</dbReference>
<reference evidence="2 3" key="1">
    <citation type="submission" date="2016-05" db="EMBL/GenBank/DDBJ databases">
        <title>Niabella ginsenosidivorans BS26 whole genome sequencing.</title>
        <authorList>
            <person name="Im W.T."/>
            <person name="Siddiqi M.Z."/>
        </authorList>
    </citation>
    <scope>NUCLEOTIDE SEQUENCE [LARGE SCALE GENOMIC DNA]</scope>
    <source>
        <strain evidence="2 3">BS26</strain>
    </source>
</reference>
<dbReference type="Pfam" id="PF11954">
    <property type="entry name" value="DUF3471"/>
    <property type="match status" value="1"/>
</dbReference>
<dbReference type="RefSeq" id="WP_067758546.1">
    <property type="nucleotide sequence ID" value="NZ_CP015772.1"/>
</dbReference>
<protein>
    <recommendedName>
        <fullName evidence="1">Peptidase S12 Pab87-related C-terminal domain-containing protein</fullName>
    </recommendedName>
</protein>
<dbReference type="AlphaFoldDB" id="A0A1A9I4C4"/>
<dbReference type="Gene3D" id="3.40.710.10">
    <property type="entry name" value="DD-peptidase/beta-lactamase superfamily"/>
    <property type="match status" value="1"/>
</dbReference>
<keyword evidence="3" id="KW-1185">Reference proteome</keyword>
<evidence type="ECO:0000313" key="2">
    <source>
        <dbReference type="EMBL" id="ANH82403.1"/>
    </source>
</evidence>
<dbReference type="Gene3D" id="2.40.128.600">
    <property type="match status" value="1"/>
</dbReference>
<feature type="domain" description="Peptidase S12 Pab87-related C-terminal" evidence="1">
    <location>
        <begin position="148"/>
        <end position="236"/>
    </location>
</feature>
<dbReference type="Proteomes" id="UP000077667">
    <property type="component" value="Chromosome"/>
</dbReference>
<evidence type="ECO:0000313" key="3">
    <source>
        <dbReference type="Proteomes" id="UP000077667"/>
    </source>
</evidence>
<sequence length="240" mass="27573">MICSDGCRHGFIKAFLRTGVYYLKIVIYAITTPKIHFSNTSDDGYGFGWNIELENEKKILTHGGGMPGYKSYITIIPGDSIDIVILTSKITYFNEELADVVIKCLKGNRINWQHTDADLYGKNFHFSWDEDDTDTAYRSHISIPDFSIYEGEYEDSAYGKALIREEKGKAFLELLPSKNQFSGYLYFLSKDTFKIVFNDQFVPAGEVRFEMNKNGNPKGFRLAINSSDFLFKYLHFKKSK</sequence>
<proteinExistence type="predicted"/>
<dbReference type="SUPFAM" id="SSF56601">
    <property type="entry name" value="beta-lactamase/transpeptidase-like"/>
    <property type="match status" value="1"/>
</dbReference>
<accession>A0A1A9I4C4</accession>
<gene>
    <name evidence="2" type="ORF">A8C56_16790</name>
</gene>
<name>A0A1A9I4C4_9BACT</name>
<dbReference type="EMBL" id="CP015772">
    <property type="protein sequence ID" value="ANH82403.1"/>
    <property type="molecule type" value="Genomic_DNA"/>
</dbReference>
<evidence type="ECO:0000259" key="1">
    <source>
        <dbReference type="Pfam" id="PF11954"/>
    </source>
</evidence>
<dbReference type="InterPro" id="IPR012338">
    <property type="entry name" value="Beta-lactam/transpept-like"/>
</dbReference>